<gene>
    <name evidence="1" type="ORF">Adt_07877</name>
</gene>
<organism evidence="1 2">
    <name type="scientific">Abeliophyllum distichum</name>
    <dbReference type="NCBI Taxonomy" id="126358"/>
    <lineage>
        <taxon>Eukaryota</taxon>
        <taxon>Viridiplantae</taxon>
        <taxon>Streptophyta</taxon>
        <taxon>Embryophyta</taxon>
        <taxon>Tracheophyta</taxon>
        <taxon>Spermatophyta</taxon>
        <taxon>Magnoliopsida</taxon>
        <taxon>eudicotyledons</taxon>
        <taxon>Gunneridae</taxon>
        <taxon>Pentapetalae</taxon>
        <taxon>asterids</taxon>
        <taxon>lamiids</taxon>
        <taxon>Lamiales</taxon>
        <taxon>Oleaceae</taxon>
        <taxon>Forsythieae</taxon>
        <taxon>Abeliophyllum</taxon>
    </lineage>
</organism>
<dbReference type="Proteomes" id="UP001604336">
    <property type="component" value="Unassembled WGS sequence"/>
</dbReference>
<evidence type="ECO:0000313" key="2">
    <source>
        <dbReference type="Proteomes" id="UP001604336"/>
    </source>
</evidence>
<sequence>MGGQQLMKEIEQLVTELERMAEGVVTELETGSQQLEVETHGVTEEVVIADVSTVLFTYRKKKDEEMVENIEVVGKRLKIPSAYLIYLFTAGMKRRTFIDELKIDIFQNVDSSKETEFLK</sequence>
<name>A0ABD1VB04_9LAMI</name>
<accession>A0ABD1VB04</accession>
<proteinExistence type="predicted"/>
<keyword evidence="2" id="KW-1185">Reference proteome</keyword>
<comment type="caution">
    <text evidence="1">The sequence shown here is derived from an EMBL/GenBank/DDBJ whole genome shotgun (WGS) entry which is preliminary data.</text>
</comment>
<evidence type="ECO:0000313" key="1">
    <source>
        <dbReference type="EMBL" id="KAL2534526.1"/>
    </source>
</evidence>
<reference evidence="2" key="1">
    <citation type="submission" date="2024-07" db="EMBL/GenBank/DDBJ databases">
        <title>Two chromosome-level genome assemblies of Korean endemic species Abeliophyllum distichum and Forsythia ovata (Oleaceae).</title>
        <authorList>
            <person name="Jang H."/>
        </authorList>
    </citation>
    <scope>NUCLEOTIDE SEQUENCE [LARGE SCALE GENOMIC DNA]</scope>
</reference>
<dbReference type="AlphaFoldDB" id="A0ABD1VB04"/>
<protein>
    <submittedName>
        <fullName evidence="1">Uncharacterized protein</fullName>
    </submittedName>
</protein>
<dbReference type="EMBL" id="JBFOLK010000002">
    <property type="protein sequence ID" value="KAL2534526.1"/>
    <property type="molecule type" value="Genomic_DNA"/>
</dbReference>